<reference evidence="1" key="1">
    <citation type="submission" date="2019-08" db="EMBL/GenBank/DDBJ databases">
        <authorList>
            <person name="Kucharzyk K."/>
            <person name="Murdoch R.W."/>
            <person name="Higgins S."/>
            <person name="Loffler F."/>
        </authorList>
    </citation>
    <scope>NUCLEOTIDE SEQUENCE</scope>
</reference>
<protein>
    <submittedName>
        <fullName evidence="1">Uncharacterized protein</fullName>
    </submittedName>
</protein>
<dbReference type="EMBL" id="VSSQ01005778">
    <property type="protein sequence ID" value="MPM30410.1"/>
    <property type="molecule type" value="Genomic_DNA"/>
</dbReference>
<sequence length="219" mass="23273">MIFYNKIDARADGLANRLYPGLHHIEIGRAQQAESVLVAIFASVGRKGEKVDLDGVVALRHSLAGLARVILGGKLGHHVVSPAELQLAGIGAQPVAPLSAQELIDRRAVVFSLDVPKGDVDGADSGEDHRTAVLPPEGAAIQLVPDDFMIQRIHAYDELGKVLHHAVARDLRLPVGKGRLAVSIDALVGVDPADNGSPVSVLQPCFEVKYVHLGNFHIA</sequence>
<evidence type="ECO:0000313" key="1">
    <source>
        <dbReference type="EMBL" id="MPM30410.1"/>
    </source>
</evidence>
<proteinExistence type="predicted"/>
<gene>
    <name evidence="1" type="ORF">SDC9_76959</name>
</gene>
<name>A0A644YPM5_9ZZZZ</name>
<accession>A0A644YPM5</accession>
<comment type="caution">
    <text evidence="1">The sequence shown here is derived from an EMBL/GenBank/DDBJ whole genome shotgun (WGS) entry which is preliminary data.</text>
</comment>
<dbReference type="AlphaFoldDB" id="A0A644YPM5"/>
<organism evidence="1">
    <name type="scientific">bioreactor metagenome</name>
    <dbReference type="NCBI Taxonomy" id="1076179"/>
    <lineage>
        <taxon>unclassified sequences</taxon>
        <taxon>metagenomes</taxon>
        <taxon>ecological metagenomes</taxon>
    </lineage>
</organism>